<keyword evidence="2" id="KW-0472">Membrane</keyword>
<feature type="transmembrane region" description="Helical" evidence="2">
    <location>
        <begin position="226"/>
        <end position="249"/>
    </location>
</feature>
<reference evidence="4" key="3">
    <citation type="submission" date="2015-02" db="UniProtKB">
        <authorList>
            <consortium name="EnsemblProtists"/>
        </authorList>
    </citation>
    <scope>IDENTIFICATION</scope>
    <source>
        <strain evidence="4">DAOM BR144</strain>
    </source>
</reference>
<dbReference type="PANTHER" id="PTHR31145:SF6">
    <property type="entry name" value="INTEGRAL MEMBRANE PROTEIN (AFU_ORTHOLOGUE AFUA_7G01610)"/>
    <property type="match status" value="1"/>
</dbReference>
<keyword evidence="2" id="KW-1133">Transmembrane helix</keyword>
<feature type="transmembrane region" description="Helical" evidence="2">
    <location>
        <begin position="196"/>
        <end position="214"/>
    </location>
</feature>
<dbReference type="EMBL" id="GL376620">
    <property type="status" value="NOT_ANNOTATED_CDS"/>
    <property type="molecule type" value="Genomic_DNA"/>
</dbReference>
<evidence type="ECO:0000256" key="1">
    <source>
        <dbReference type="SAM" id="MobiDB-lite"/>
    </source>
</evidence>
<feature type="transmembrane region" description="Helical" evidence="2">
    <location>
        <begin position="113"/>
        <end position="134"/>
    </location>
</feature>
<dbReference type="eggNOG" id="ENOG502QSQS">
    <property type="taxonomic scope" value="Eukaryota"/>
</dbReference>
<dbReference type="EnsemblProtists" id="PYU1_T000634">
    <property type="protein sequence ID" value="PYU1_T000634"/>
    <property type="gene ID" value="PYU1_G000634"/>
</dbReference>
<name>K3W6P3_GLOUD</name>
<dbReference type="PANTHER" id="PTHR31145">
    <property type="entry name" value="INTEGRAL MEMBRANE PROTEIN (AFU_ORTHOLOGUE AFUA_7G01610)"/>
    <property type="match status" value="1"/>
</dbReference>
<proteinExistence type="predicted"/>
<feature type="domain" description="TRP C-terminal" evidence="3">
    <location>
        <begin position="11"/>
        <end position="303"/>
    </location>
</feature>
<dbReference type="AlphaFoldDB" id="K3W6P3"/>
<protein>
    <recommendedName>
        <fullName evidence="3">TRP C-terminal domain-containing protein</fullName>
    </recommendedName>
</protein>
<dbReference type="HOGENOM" id="CLU_636939_0_0_1"/>
<feature type="compositionally biased region" description="Polar residues" evidence="1">
    <location>
        <begin position="353"/>
        <end position="368"/>
    </location>
</feature>
<dbReference type="VEuPathDB" id="FungiDB:PYU1_G000634"/>
<keyword evidence="5" id="KW-1185">Reference proteome</keyword>
<dbReference type="Proteomes" id="UP000019132">
    <property type="component" value="Unassembled WGS sequence"/>
</dbReference>
<organism evidence="4 5">
    <name type="scientific">Globisporangium ultimum (strain ATCC 200006 / CBS 805.95 / DAOM BR144)</name>
    <name type="common">Pythium ultimum</name>
    <dbReference type="NCBI Taxonomy" id="431595"/>
    <lineage>
        <taxon>Eukaryota</taxon>
        <taxon>Sar</taxon>
        <taxon>Stramenopiles</taxon>
        <taxon>Oomycota</taxon>
        <taxon>Peronosporomycetes</taxon>
        <taxon>Pythiales</taxon>
        <taxon>Pythiaceae</taxon>
        <taxon>Globisporangium</taxon>
    </lineage>
</organism>
<feature type="region of interest" description="Disordered" evidence="1">
    <location>
        <begin position="322"/>
        <end position="376"/>
    </location>
</feature>
<feature type="transmembrane region" description="Helical" evidence="2">
    <location>
        <begin position="171"/>
        <end position="190"/>
    </location>
</feature>
<dbReference type="InterPro" id="IPR040241">
    <property type="entry name" value="TRP_Flc/Pkd2-like"/>
</dbReference>
<dbReference type="GO" id="GO:0055085">
    <property type="term" value="P:transmembrane transport"/>
    <property type="evidence" value="ECO:0007669"/>
    <property type="project" value="TreeGrafter"/>
</dbReference>
<dbReference type="Pfam" id="PF06011">
    <property type="entry name" value="TRP"/>
    <property type="match status" value="1"/>
</dbReference>
<keyword evidence="2" id="KW-0812">Transmembrane</keyword>
<feature type="transmembrane region" description="Helical" evidence="2">
    <location>
        <begin position="261"/>
        <end position="282"/>
    </location>
</feature>
<dbReference type="GO" id="GO:0016020">
    <property type="term" value="C:membrane"/>
    <property type="evidence" value="ECO:0007669"/>
    <property type="project" value="TreeGrafter"/>
</dbReference>
<evidence type="ECO:0000313" key="5">
    <source>
        <dbReference type="Proteomes" id="UP000019132"/>
    </source>
</evidence>
<feature type="compositionally biased region" description="Low complexity" evidence="1">
    <location>
        <begin position="324"/>
        <end position="352"/>
    </location>
</feature>
<dbReference type="InterPro" id="IPR010308">
    <property type="entry name" value="TRP_C"/>
</dbReference>
<evidence type="ECO:0000256" key="2">
    <source>
        <dbReference type="SAM" id="Phobius"/>
    </source>
</evidence>
<accession>K3W6P3</accession>
<sequence>MQYSRRLTTDVTAPDSGIAKYSRTLGIEEDMLFLVTLAGVFVVMAGILALFGIAYFASGFFMSREDFMVKFFDKVIGLELLILILSQYTIGVTGTYQIYHSVELHEATDPKCILAAVSLLFLAFGIIVYGYVIVKKHEEEIRDVGTVAHMKKPVNARYGPLYDEYKFKNRFFFAPKLMVALLTGCATGYVGAEATYQVSFILAVHVIFFFYLEIKSPHHSRFVQTTTSFVTIMKIAVLVLTFFLISAAAADGFPSELQNGISLAIVGLNLFVLFLLMIRSLYSFWKKYQLQRDAKFDQEDEQTAQEYFKDETPVQKERVPLAPQNSQYQQQQSQNQQYQQQSQPQQQRYSSNVANSTHNPYVNGNANEYNIDDDDNKYTEDIRLRSGTHMQEAAPSNYDSRSYDVNRRTAANHYITDENADYERRNNVVEL</sequence>
<feature type="transmembrane region" description="Helical" evidence="2">
    <location>
        <begin position="31"/>
        <end position="57"/>
    </location>
</feature>
<evidence type="ECO:0000259" key="3">
    <source>
        <dbReference type="Pfam" id="PF06011"/>
    </source>
</evidence>
<evidence type="ECO:0000313" key="4">
    <source>
        <dbReference type="EnsemblProtists" id="PYU1_T000634"/>
    </source>
</evidence>
<reference evidence="5" key="1">
    <citation type="journal article" date="2010" name="Genome Biol.">
        <title>Genome sequence of the necrotrophic plant pathogen Pythium ultimum reveals original pathogenicity mechanisms and effector repertoire.</title>
        <authorList>
            <person name="Levesque C.A."/>
            <person name="Brouwer H."/>
            <person name="Cano L."/>
            <person name="Hamilton J.P."/>
            <person name="Holt C."/>
            <person name="Huitema E."/>
            <person name="Raffaele S."/>
            <person name="Robideau G.P."/>
            <person name="Thines M."/>
            <person name="Win J."/>
            <person name="Zerillo M.M."/>
            <person name="Beakes G.W."/>
            <person name="Boore J.L."/>
            <person name="Busam D."/>
            <person name="Dumas B."/>
            <person name="Ferriera S."/>
            <person name="Fuerstenberg S.I."/>
            <person name="Gachon C.M."/>
            <person name="Gaulin E."/>
            <person name="Govers F."/>
            <person name="Grenville-Briggs L."/>
            <person name="Horner N."/>
            <person name="Hostetler J."/>
            <person name="Jiang R.H."/>
            <person name="Johnson J."/>
            <person name="Krajaejun T."/>
            <person name="Lin H."/>
            <person name="Meijer H.J."/>
            <person name="Moore B."/>
            <person name="Morris P."/>
            <person name="Phuntmart V."/>
            <person name="Puiu D."/>
            <person name="Shetty J."/>
            <person name="Stajich J.E."/>
            <person name="Tripathy S."/>
            <person name="Wawra S."/>
            <person name="van West P."/>
            <person name="Whitty B.R."/>
            <person name="Coutinho P.M."/>
            <person name="Henrissat B."/>
            <person name="Martin F."/>
            <person name="Thomas P.D."/>
            <person name="Tyler B.M."/>
            <person name="De Vries R.P."/>
            <person name="Kamoun S."/>
            <person name="Yandell M."/>
            <person name="Tisserat N."/>
            <person name="Buell C.R."/>
        </authorList>
    </citation>
    <scope>NUCLEOTIDE SEQUENCE</scope>
    <source>
        <strain evidence="5">DAOM:BR144</strain>
    </source>
</reference>
<feature type="transmembrane region" description="Helical" evidence="2">
    <location>
        <begin position="78"/>
        <end position="98"/>
    </location>
</feature>
<reference evidence="5" key="2">
    <citation type="submission" date="2010-04" db="EMBL/GenBank/DDBJ databases">
        <authorList>
            <person name="Buell R."/>
            <person name="Hamilton J."/>
            <person name="Hostetler J."/>
        </authorList>
    </citation>
    <scope>NUCLEOTIDE SEQUENCE [LARGE SCALE GENOMIC DNA]</scope>
    <source>
        <strain evidence="5">DAOM:BR144</strain>
    </source>
</reference>
<dbReference type="InParanoid" id="K3W6P3"/>